<dbReference type="Pfam" id="PF03928">
    <property type="entry name" value="HbpS-like"/>
    <property type="match status" value="1"/>
</dbReference>
<dbReference type="InterPro" id="IPR057888">
    <property type="entry name" value="crAss_MUZ_C"/>
</dbReference>
<reference evidence="3" key="1">
    <citation type="journal article" date="2015" name="Nature">
        <title>Complex archaea that bridge the gap between prokaryotes and eukaryotes.</title>
        <authorList>
            <person name="Spang A."/>
            <person name="Saw J.H."/>
            <person name="Jorgensen S.L."/>
            <person name="Zaremba-Niedzwiedzka K."/>
            <person name="Martijn J."/>
            <person name="Lind A.E."/>
            <person name="van Eijk R."/>
            <person name="Schleper C."/>
            <person name="Guy L."/>
            <person name="Ettema T.J."/>
        </authorList>
    </citation>
    <scope>NUCLEOTIDE SEQUENCE</scope>
</reference>
<proteinExistence type="predicted"/>
<organism evidence="3">
    <name type="scientific">marine sediment metagenome</name>
    <dbReference type="NCBI Taxonomy" id="412755"/>
    <lineage>
        <taxon>unclassified sequences</taxon>
        <taxon>metagenomes</taxon>
        <taxon>ecological metagenomes</taxon>
    </lineage>
</organism>
<comment type="caution">
    <text evidence="3">The sequence shown here is derived from an EMBL/GenBank/DDBJ whole genome shotgun (WGS) entry which is preliminary data.</text>
</comment>
<gene>
    <name evidence="3" type="ORF">LCGC14_1299880</name>
</gene>
<dbReference type="InterPro" id="IPR011041">
    <property type="entry name" value="Quinoprot_gluc/sorb_DH_b-prop"/>
</dbReference>
<dbReference type="InterPro" id="IPR005624">
    <property type="entry name" value="PduO/GlcC-like"/>
</dbReference>
<dbReference type="Pfam" id="PF25729">
    <property type="entry name" value="crAss_MUZ_C"/>
    <property type="match status" value="1"/>
</dbReference>
<dbReference type="PANTHER" id="PTHR19328">
    <property type="entry name" value="HEDGEHOG-INTERACTING PROTEIN"/>
    <property type="match status" value="1"/>
</dbReference>
<dbReference type="Pfam" id="PF25731">
    <property type="entry name" value="crAss_MUZ"/>
    <property type="match status" value="1"/>
</dbReference>
<dbReference type="EMBL" id="LAZR01007577">
    <property type="protein sequence ID" value="KKM84368.1"/>
    <property type="molecule type" value="Genomic_DNA"/>
</dbReference>
<feature type="domain" description="Crassvirus muzzle protein N-terminal region" evidence="2">
    <location>
        <begin position="795"/>
        <end position="1180"/>
    </location>
</feature>
<protein>
    <submittedName>
        <fullName evidence="3">Uncharacterized protein</fullName>
    </submittedName>
</protein>
<dbReference type="InterPro" id="IPR057889">
    <property type="entry name" value="crAss_MUZ_N"/>
</dbReference>
<evidence type="ECO:0000259" key="2">
    <source>
        <dbReference type="Pfam" id="PF25731"/>
    </source>
</evidence>
<dbReference type="InterPro" id="IPR038084">
    <property type="entry name" value="PduO/GlcC-like_sf"/>
</dbReference>
<dbReference type="SUPFAM" id="SSF143744">
    <property type="entry name" value="GlcG-like"/>
    <property type="match status" value="1"/>
</dbReference>
<feature type="domain" description="Crassvirus muzzle protein C-terminal" evidence="1">
    <location>
        <begin position="1195"/>
        <end position="1278"/>
    </location>
</feature>
<evidence type="ECO:0000259" key="1">
    <source>
        <dbReference type="Pfam" id="PF25729"/>
    </source>
</evidence>
<evidence type="ECO:0000313" key="3">
    <source>
        <dbReference type="EMBL" id="KKM84368.1"/>
    </source>
</evidence>
<sequence>MKEFEEFKFLEIDQPEMNHNGGTILFGPPQEDSRGIGYLYYGVGDGGGFGDLHGERIDPSDKNSVLGNAQNLETHLGKILRIDVNVKFDFISKITGKPYLIPLGNPSEIRERIVTSQQRKMIIFPVILREIYAYGLRNPWKFSFDKNGRLFIADVGQHKIEEVNLIKSGSLLRNYGPNPLNFGWRALEGGVTLKDINVFNNKVLERIGGYENTIPPILEYDRTKFKEKESAIIGGYMYDGFEIPTLKDKYVFGDFNGKIFYSFEIVIDPTKSKWIMDELIFKDKHELKGLSQDIENIENDRIRIPSFAIDFMGELYVFKINTTKKPGSLGKAGLYKFVSFDLTKEEIDSIFENTEKVASKTTSGIRNKSNGVATCKMHISIYTLSGYLKTYSMEDAWIGSVDISRSKAFTATAFSSNENALTSRTIGELSQTGPWNASKDEPFDKNRPPLYGIETSNPQYGITSFPGGIPIYKNEKLVGGLGVSGDTVDNDEKVAFEGLSEKFQPPENITIDTVNDETCSFRIDIGPETFWHYTTIGDGSTVNTVAAGLSADINTTSTIAVANAVGPVITIICNVTPGQYVITASTDGTGGLTWVETQTYSPAGTTYNDYSIAFKDTVAGDERIYANMLYLHFQIDNIPSNVESWQIVRVLRTSTDRTVVAQGMIGPITVAGSDAYHDKWDLATGWNTDNLYSFQSPEVSFNKNLTRQSNDRLQEVAVFGDTPAPVAGVSRDTTAKPNVYKYQNLIALTNPQRTIAGASSGDEFHPTSKTEILEGFIVRQDEIEAGIGSFTYTTNNSTLNTDKGIAFILEAENASWRVRNTAYDDRTLVNYRRNIFNTQYGGNTWSARRRNIYSSASEIIDESVGTTFVYGGDSFIGMFDYIYSSWEDEIVPTTPIPQVLYFPVETSINVDLRQDDCYHRVYNDPIAALIHDTTGIWTDGSDKYVQNTDQYYYNTVYSKENDAKLFIAKPFDWSVQTIFDTRTYASQVKTNNELADSWLRFGVNAYIDVDSQYGSITGLKKLNNKLLFFQPHAFGVLSVNERALFESGTVSQLSLGKSGILDRFDYAKTEIGLTQREHMFLTPNALYWLDFHNRSMIKFTGGPEEVSLMKGMDSWFRANILNETDMLMWYDPKWKEVCLSDSADVWTLAYNELTASFTSFLGVTARFSINYDDQTFTTNDRQNFRRANDIAEKRGYLDGAYHKSDITLLINPDESNIGIFNNFNWLIEVNLESDGSDLRETFNEITLWNDYQHSGVKTLVVGTNVKRRMRKWRLKIPRAIFKIDGTTTLKQNDRTTAQRDARFRDSYLLAKFSWTNASTSKKIVVHDIITSFTQSNK</sequence>
<name>A0A0F9KRJ6_9ZZZZ</name>
<dbReference type="PANTHER" id="PTHR19328:SF75">
    <property type="entry name" value="ALDOSE SUGAR DEHYDROGENASE YLII"/>
    <property type="match status" value="1"/>
</dbReference>
<dbReference type="InterPro" id="IPR011042">
    <property type="entry name" value="6-blade_b-propeller_TolB-like"/>
</dbReference>
<dbReference type="Gene3D" id="3.30.450.150">
    <property type="entry name" value="Haem-degrading domain"/>
    <property type="match status" value="1"/>
</dbReference>
<accession>A0A0F9KRJ6</accession>
<dbReference type="Gene3D" id="2.120.10.30">
    <property type="entry name" value="TolB, C-terminal domain"/>
    <property type="match status" value="1"/>
</dbReference>
<dbReference type="SUPFAM" id="SSF50952">
    <property type="entry name" value="Soluble quinoprotein glucose dehydrogenase"/>
    <property type="match status" value="1"/>
</dbReference>